<gene>
    <name evidence="1" type="ORF">AMJ40_04955</name>
</gene>
<name>A0A0S7WIJ0_UNCT6</name>
<proteinExistence type="predicted"/>
<sequence length="269" mass="30792">MNRGLTLCALVLIPSMVSSCTEFTQQRKSEGERNELTQREKPRTTDYIWMEYTHRDRPLQYWMRIAGSGDVWYLRYDTMNRIERGGTAYPRILECKSGRVSSEEIESLFELIEEKGFFREAKNQNEKLGVISEDDIAAVCVKHGDSIRTLRGRPPSHISPELQEIVASLRAKITDLQEDGRSGVFLKAKSLESDRVESLSDAFQFISYSEEQLEEVPYLSEAIKNPGQFVHAQSWGGAEIERYATTHSFFLVSSADGDFQIDVFVRDKP</sequence>
<dbReference type="AlphaFoldDB" id="A0A0S7WIJ0"/>
<dbReference type="EMBL" id="LIZT01000046">
    <property type="protein sequence ID" value="KPJ49705.1"/>
    <property type="molecule type" value="Genomic_DNA"/>
</dbReference>
<dbReference type="PROSITE" id="PS51257">
    <property type="entry name" value="PROKAR_LIPOPROTEIN"/>
    <property type="match status" value="1"/>
</dbReference>
<evidence type="ECO:0000313" key="1">
    <source>
        <dbReference type="EMBL" id="KPJ49705.1"/>
    </source>
</evidence>
<dbReference type="Proteomes" id="UP000051124">
    <property type="component" value="Unassembled WGS sequence"/>
</dbReference>
<reference evidence="1 2" key="1">
    <citation type="journal article" date="2015" name="Microbiome">
        <title>Genomic resolution of linkages in carbon, nitrogen, and sulfur cycling among widespread estuary sediment bacteria.</title>
        <authorList>
            <person name="Baker B.J."/>
            <person name="Lazar C.S."/>
            <person name="Teske A.P."/>
            <person name="Dick G.J."/>
        </authorList>
    </citation>
    <scope>NUCLEOTIDE SEQUENCE [LARGE SCALE GENOMIC DNA]</scope>
    <source>
        <strain evidence="1">DG_26</strain>
    </source>
</reference>
<evidence type="ECO:0000313" key="2">
    <source>
        <dbReference type="Proteomes" id="UP000051124"/>
    </source>
</evidence>
<accession>A0A0S7WIJ0</accession>
<organism evidence="1 2">
    <name type="scientific">candidate division TA06 bacterium DG_26</name>
    <dbReference type="NCBI Taxonomy" id="1703771"/>
    <lineage>
        <taxon>Bacteria</taxon>
        <taxon>Bacteria division TA06</taxon>
    </lineage>
</organism>
<protein>
    <submittedName>
        <fullName evidence="1">Uncharacterized protein</fullName>
    </submittedName>
</protein>
<comment type="caution">
    <text evidence="1">The sequence shown here is derived from an EMBL/GenBank/DDBJ whole genome shotgun (WGS) entry which is preliminary data.</text>
</comment>